<dbReference type="EMBL" id="QGNW01000053">
    <property type="protein sequence ID" value="RVX06032.1"/>
    <property type="molecule type" value="Genomic_DNA"/>
</dbReference>
<protein>
    <submittedName>
        <fullName evidence="1">Uncharacterized protein</fullName>
    </submittedName>
</protein>
<reference evidence="1 2" key="1">
    <citation type="journal article" date="2018" name="PLoS Genet.">
        <title>Population sequencing reveals clonal diversity and ancestral inbreeding in the grapevine cultivar Chardonnay.</title>
        <authorList>
            <person name="Roach M.J."/>
            <person name="Johnson D.L."/>
            <person name="Bohlmann J."/>
            <person name="van Vuuren H.J."/>
            <person name="Jones S.J."/>
            <person name="Pretorius I.S."/>
            <person name="Schmidt S.A."/>
            <person name="Borneman A.R."/>
        </authorList>
    </citation>
    <scope>NUCLEOTIDE SEQUENCE [LARGE SCALE GENOMIC DNA]</scope>
    <source>
        <strain evidence="2">cv. Chardonnay</strain>
        <tissue evidence="1">Leaf</tissue>
    </source>
</reference>
<proteinExistence type="predicted"/>
<name>A0A438JAP2_VITVI</name>
<dbReference type="Proteomes" id="UP000288805">
    <property type="component" value="Unassembled WGS sequence"/>
</dbReference>
<dbReference type="AlphaFoldDB" id="A0A438JAP2"/>
<evidence type="ECO:0000313" key="1">
    <source>
        <dbReference type="EMBL" id="RVX06032.1"/>
    </source>
</evidence>
<evidence type="ECO:0000313" key="2">
    <source>
        <dbReference type="Proteomes" id="UP000288805"/>
    </source>
</evidence>
<sequence>MALPIVSLLSLKPQFGHSSFCHNVSSISTRTYYFSPPKLHLYFWNILSHCPIFQGIVVDIRELNNLPCPCNSTFRMLPHVFSPSMKSYNSVLASTFGTGTRVHSVLSSPPVRWQIGTASMFSLLSHSL</sequence>
<gene>
    <name evidence="1" type="ORF">CK203_018679</name>
</gene>
<organism evidence="1 2">
    <name type="scientific">Vitis vinifera</name>
    <name type="common">Grape</name>
    <dbReference type="NCBI Taxonomy" id="29760"/>
    <lineage>
        <taxon>Eukaryota</taxon>
        <taxon>Viridiplantae</taxon>
        <taxon>Streptophyta</taxon>
        <taxon>Embryophyta</taxon>
        <taxon>Tracheophyta</taxon>
        <taxon>Spermatophyta</taxon>
        <taxon>Magnoliopsida</taxon>
        <taxon>eudicotyledons</taxon>
        <taxon>Gunneridae</taxon>
        <taxon>Pentapetalae</taxon>
        <taxon>rosids</taxon>
        <taxon>Vitales</taxon>
        <taxon>Vitaceae</taxon>
        <taxon>Viteae</taxon>
        <taxon>Vitis</taxon>
    </lineage>
</organism>
<accession>A0A438JAP2</accession>
<comment type="caution">
    <text evidence="1">The sequence shown here is derived from an EMBL/GenBank/DDBJ whole genome shotgun (WGS) entry which is preliminary data.</text>
</comment>